<protein>
    <recommendedName>
        <fullName evidence="4">Integral membrane protein</fullName>
    </recommendedName>
</protein>
<feature type="transmembrane region" description="Helical" evidence="1">
    <location>
        <begin position="12"/>
        <end position="35"/>
    </location>
</feature>
<feature type="transmembrane region" description="Helical" evidence="1">
    <location>
        <begin position="75"/>
        <end position="96"/>
    </location>
</feature>
<evidence type="ECO:0000313" key="3">
    <source>
        <dbReference type="Proteomes" id="UP001165269"/>
    </source>
</evidence>
<sequence length="122" mass="13304">MERRPKRLEAGWWQRIGWAVLALGSCGLLIWVPFLYAAIRRGRGSDWGAFATLVFYECVTLPWAAVRGDGAGDPFLGLVVVLTILLTAGLLLFGFFDNPTPKQPGYGAAPVPPTAQGNPYLR</sequence>
<keyword evidence="1" id="KW-1133">Transmembrane helix</keyword>
<keyword evidence="1" id="KW-0472">Membrane</keyword>
<proteinExistence type="predicted"/>
<accession>A0ABS9Y7S8</accession>
<name>A0ABS9Y7S8_9ACTN</name>
<organism evidence="2 3">
    <name type="scientific">Streptomyces cylindrosporus</name>
    <dbReference type="NCBI Taxonomy" id="2927583"/>
    <lineage>
        <taxon>Bacteria</taxon>
        <taxon>Bacillati</taxon>
        <taxon>Actinomycetota</taxon>
        <taxon>Actinomycetes</taxon>
        <taxon>Kitasatosporales</taxon>
        <taxon>Streptomycetaceae</taxon>
        <taxon>Streptomyces</taxon>
    </lineage>
</organism>
<keyword evidence="1" id="KW-0812">Transmembrane</keyword>
<keyword evidence="3" id="KW-1185">Reference proteome</keyword>
<reference evidence="2" key="1">
    <citation type="submission" date="2022-03" db="EMBL/GenBank/DDBJ databases">
        <title>Streptomyces 7R015 and 7R016 isolated from Barleria lupulina in Thailand.</title>
        <authorList>
            <person name="Kanchanasin P."/>
            <person name="Phongsopitanun W."/>
            <person name="Tanasupawat S."/>
        </authorList>
    </citation>
    <scope>NUCLEOTIDE SEQUENCE</scope>
    <source>
        <strain evidence="2">7R015</strain>
    </source>
</reference>
<evidence type="ECO:0008006" key="4">
    <source>
        <dbReference type="Google" id="ProtNLM"/>
    </source>
</evidence>
<dbReference type="Proteomes" id="UP001165269">
    <property type="component" value="Unassembled WGS sequence"/>
</dbReference>
<dbReference type="RefSeq" id="WP_242765757.1">
    <property type="nucleotide sequence ID" value="NZ_JALDAY010000004.1"/>
</dbReference>
<gene>
    <name evidence="2" type="ORF">MQP27_15735</name>
</gene>
<evidence type="ECO:0000313" key="2">
    <source>
        <dbReference type="EMBL" id="MCI3272560.1"/>
    </source>
</evidence>
<evidence type="ECO:0000256" key="1">
    <source>
        <dbReference type="SAM" id="Phobius"/>
    </source>
</evidence>
<comment type="caution">
    <text evidence="2">The sequence shown here is derived from an EMBL/GenBank/DDBJ whole genome shotgun (WGS) entry which is preliminary data.</text>
</comment>
<dbReference type="EMBL" id="JALDAY010000004">
    <property type="protein sequence ID" value="MCI3272560.1"/>
    <property type="molecule type" value="Genomic_DNA"/>
</dbReference>
<dbReference type="PROSITE" id="PS51257">
    <property type="entry name" value="PROKAR_LIPOPROTEIN"/>
    <property type="match status" value="1"/>
</dbReference>